<name>A0A242CIT8_9ENTE</name>
<evidence type="ECO:0000313" key="7">
    <source>
        <dbReference type="EMBL" id="OTO10146.1"/>
    </source>
</evidence>
<dbReference type="GO" id="GO:0006355">
    <property type="term" value="P:regulation of DNA-templated transcription"/>
    <property type="evidence" value="ECO:0007669"/>
    <property type="project" value="InterPro"/>
</dbReference>
<keyword evidence="2 4" id="KW-0238">DNA-binding</keyword>
<dbReference type="AlphaFoldDB" id="A0A242CIT8"/>
<comment type="caution">
    <text evidence="7">The sequence shown here is derived from an EMBL/GenBank/DDBJ whole genome shotgun (WGS) entry which is preliminary data.</text>
</comment>
<keyword evidence="1" id="KW-0805">Transcription regulation</keyword>
<dbReference type="CDD" id="cd00383">
    <property type="entry name" value="trans_reg_C"/>
    <property type="match status" value="1"/>
</dbReference>
<dbReference type="SUPFAM" id="SSF46894">
    <property type="entry name" value="C-terminal effector domain of the bipartite response regulators"/>
    <property type="match status" value="1"/>
</dbReference>
<reference evidence="7" key="1">
    <citation type="submission" date="2017-05" db="EMBL/GenBank/DDBJ databases">
        <title>The Genome Sequence of Enterococcus sp. 4G2_DIV0659.</title>
        <authorList>
            <consortium name="The Broad Institute Genomics Platform"/>
            <consortium name="The Broad Institute Genomic Center for Infectious Diseases"/>
            <person name="Earl A."/>
            <person name="Manson A."/>
            <person name="Schwartman J."/>
            <person name="Gilmore M."/>
            <person name="Abouelleil A."/>
            <person name="Cao P."/>
            <person name="Chapman S."/>
            <person name="Cusick C."/>
            <person name="Shea T."/>
            <person name="Young S."/>
            <person name="Neafsey D."/>
            <person name="Nusbaum C."/>
            <person name="Birren B."/>
        </authorList>
    </citation>
    <scope>NUCLEOTIDE SEQUENCE [LARGE SCALE GENOMIC DNA]</scope>
    <source>
        <strain evidence="7">4G2_DIV0659</strain>
    </source>
</reference>
<feature type="domain" description="OmpR/PhoB-type" evidence="5">
    <location>
        <begin position="136"/>
        <end position="239"/>
    </location>
</feature>
<feature type="DNA-binding region" description="OmpR/PhoB-type" evidence="4">
    <location>
        <begin position="136"/>
        <end position="239"/>
    </location>
</feature>
<dbReference type="EMBL" id="NGLE02000001">
    <property type="protein sequence ID" value="MEI5995344.1"/>
    <property type="molecule type" value="Genomic_DNA"/>
</dbReference>
<organism evidence="7">
    <name type="scientific">Candidatus Enterococcus mansonii</name>
    <dbReference type="NCBI Taxonomy" id="1834181"/>
    <lineage>
        <taxon>Bacteria</taxon>
        <taxon>Bacillati</taxon>
        <taxon>Bacillota</taxon>
        <taxon>Bacilli</taxon>
        <taxon>Lactobacillales</taxon>
        <taxon>Enterococcaceae</taxon>
        <taxon>Enterococcus</taxon>
    </lineage>
</organism>
<dbReference type="OrthoDB" id="2181658at2"/>
<dbReference type="Proteomes" id="UP000195139">
    <property type="component" value="Unassembled WGS sequence"/>
</dbReference>
<evidence type="ECO:0000313" key="8">
    <source>
        <dbReference type="Proteomes" id="UP000195139"/>
    </source>
</evidence>
<gene>
    <name evidence="7" type="ORF">A5880_000829</name>
    <name evidence="6" type="ORF">A5880_002934</name>
</gene>
<dbReference type="Gene3D" id="1.10.10.10">
    <property type="entry name" value="Winged helix-like DNA-binding domain superfamily/Winged helix DNA-binding domain"/>
    <property type="match status" value="1"/>
</dbReference>
<dbReference type="EMBL" id="NGLE01000001">
    <property type="protein sequence ID" value="OTO10146.1"/>
    <property type="molecule type" value="Genomic_DNA"/>
</dbReference>
<proteinExistence type="predicted"/>
<keyword evidence="3" id="KW-0804">Transcription</keyword>
<dbReference type="InterPro" id="IPR036388">
    <property type="entry name" value="WH-like_DNA-bd_sf"/>
</dbReference>
<dbReference type="PROSITE" id="PS51755">
    <property type="entry name" value="OMPR_PHOB"/>
    <property type="match status" value="1"/>
</dbReference>
<sequence length="239" mass="27444">MYNIGVASFLGTLSKDYLKKVKEIGKIHFINQENIQLEIQEVDCIVIPDDSDDDNTMGVTLKAIIEIKAITNKLVWVLTKETSSIKNLVFLKLGVDGVLSTNDSPEEFSLIVENALYRQKNVWKRKHPDQKNGAISSIEGASNLQLLELFPSNLSVIVDGKKEVDLTRLEYRTLETLYNHRNQAVSYKKIYETVWNDEIGNKQYRVANLIFHLRKKVEIDKDNPRFIKTVRSIGYRLSL</sequence>
<dbReference type="InterPro" id="IPR016032">
    <property type="entry name" value="Sig_transdc_resp-reg_C-effctor"/>
</dbReference>
<reference evidence="6 8" key="2">
    <citation type="submission" date="2018-07" db="EMBL/GenBank/DDBJ databases">
        <title>The Genome Sequence of Enterococcus sp. DIV0659b.</title>
        <authorList>
            <consortium name="The Broad Institute Genomics Platform"/>
            <consortium name="The Broad Institute Genomic Center for Infectious Diseases"/>
            <person name="Earl A."/>
            <person name="Manson A."/>
            <person name="Schwartman J."/>
            <person name="Gilmore M."/>
            <person name="Abouelleil A."/>
            <person name="Cao P."/>
            <person name="Chapman S."/>
            <person name="Cusick C."/>
            <person name="Shea T."/>
            <person name="Young S."/>
            <person name="Neafsey D."/>
            <person name="Nusbaum C."/>
            <person name="Birren B."/>
        </authorList>
    </citation>
    <scope>NUCLEOTIDE SEQUENCE [LARGE SCALE GENOMIC DNA]</scope>
    <source>
        <strain evidence="6 8">4G2_DIV0659</strain>
    </source>
</reference>
<evidence type="ECO:0000256" key="3">
    <source>
        <dbReference type="ARBA" id="ARBA00023163"/>
    </source>
</evidence>
<dbReference type="SMART" id="SM00862">
    <property type="entry name" value="Trans_reg_C"/>
    <property type="match status" value="1"/>
</dbReference>
<dbReference type="GO" id="GO:0000160">
    <property type="term" value="P:phosphorelay signal transduction system"/>
    <property type="evidence" value="ECO:0007669"/>
    <property type="project" value="InterPro"/>
</dbReference>
<dbReference type="InterPro" id="IPR001867">
    <property type="entry name" value="OmpR/PhoB-type_DNA-bd"/>
</dbReference>
<evidence type="ECO:0000256" key="4">
    <source>
        <dbReference type="PROSITE-ProRule" id="PRU01091"/>
    </source>
</evidence>
<protein>
    <recommendedName>
        <fullName evidence="5">OmpR/PhoB-type domain-containing protein</fullName>
    </recommendedName>
</protein>
<evidence type="ECO:0000256" key="2">
    <source>
        <dbReference type="ARBA" id="ARBA00023125"/>
    </source>
</evidence>
<dbReference type="GO" id="GO:0003677">
    <property type="term" value="F:DNA binding"/>
    <property type="evidence" value="ECO:0007669"/>
    <property type="project" value="UniProtKB-UniRule"/>
</dbReference>
<evidence type="ECO:0000256" key="1">
    <source>
        <dbReference type="ARBA" id="ARBA00023015"/>
    </source>
</evidence>
<keyword evidence="8" id="KW-1185">Reference proteome</keyword>
<dbReference type="Pfam" id="PF00486">
    <property type="entry name" value="Trans_reg_C"/>
    <property type="match status" value="1"/>
</dbReference>
<evidence type="ECO:0000259" key="5">
    <source>
        <dbReference type="PROSITE" id="PS51755"/>
    </source>
</evidence>
<evidence type="ECO:0000313" key="6">
    <source>
        <dbReference type="EMBL" id="MEI5995344.1"/>
    </source>
</evidence>
<dbReference type="RefSeq" id="WP_086329777.1">
    <property type="nucleotide sequence ID" value="NZ_NGLE02000001.1"/>
</dbReference>
<accession>A0A242CIT8</accession>
<dbReference type="STRING" id="1834181.A5880_000829"/>